<dbReference type="STRING" id="341036.SAMN05660649_04275"/>
<evidence type="ECO:0000313" key="1">
    <source>
        <dbReference type="EMBL" id="SFH21423.1"/>
    </source>
</evidence>
<dbReference type="Proteomes" id="UP000199337">
    <property type="component" value="Unassembled WGS sequence"/>
</dbReference>
<dbReference type="AlphaFoldDB" id="A0A1I2Y6W9"/>
<protein>
    <submittedName>
        <fullName evidence="1">Uncharacterized protein</fullName>
    </submittedName>
</protein>
<reference evidence="2" key="1">
    <citation type="submission" date="2016-10" db="EMBL/GenBank/DDBJ databases">
        <authorList>
            <person name="Varghese N."/>
            <person name="Submissions S."/>
        </authorList>
    </citation>
    <scope>NUCLEOTIDE SEQUENCE [LARGE SCALE GENOMIC DNA]</scope>
    <source>
        <strain evidence="2">DSM 17038</strain>
    </source>
</reference>
<evidence type="ECO:0000313" key="2">
    <source>
        <dbReference type="Proteomes" id="UP000199337"/>
    </source>
</evidence>
<name>A0A1I2Y6W9_9FIRM</name>
<sequence length="77" mass="8960">MREKLNMPDDALKRFMQAGTFEDCKEVLKATFPGLYPDIQFNQLPDEVNRHMVAVMKRGVRNLYDPPGDFRGFSRIP</sequence>
<keyword evidence="2" id="KW-1185">Reference proteome</keyword>
<organism evidence="1 2">
    <name type="scientific">Desulfotruncus arcticus DSM 17038</name>
    <dbReference type="NCBI Taxonomy" id="1121424"/>
    <lineage>
        <taxon>Bacteria</taxon>
        <taxon>Bacillati</taxon>
        <taxon>Bacillota</taxon>
        <taxon>Clostridia</taxon>
        <taxon>Eubacteriales</taxon>
        <taxon>Desulfallaceae</taxon>
        <taxon>Desulfotruncus</taxon>
    </lineage>
</organism>
<proteinExistence type="predicted"/>
<gene>
    <name evidence="1" type="ORF">SAMN05660649_04275</name>
</gene>
<dbReference type="EMBL" id="FOOX01000020">
    <property type="protein sequence ID" value="SFH21423.1"/>
    <property type="molecule type" value="Genomic_DNA"/>
</dbReference>
<accession>A0A1I2Y6W9</accession>
<dbReference type="RefSeq" id="WP_092474185.1">
    <property type="nucleotide sequence ID" value="NZ_FOOX01000020.1"/>
</dbReference>